<organism evidence="3 4">
    <name type="scientific">Candidatus Dojkabacteria bacterium</name>
    <dbReference type="NCBI Taxonomy" id="2099670"/>
    <lineage>
        <taxon>Bacteria</taxon>
        <taxon>Candidatus Dojkabacteria</taxon>
    </lineage>
</organism>
<gene>
    <name evidence="3" type="ORF">KC678_02310</name>
</gene>
<feature type="domain" description="CBU-0592-like" evidence="2">
    <location>
        <begin position="4"/>
        <end position="70"/>
    </location>
</feature>
<dbReference type="Proteomes" id="UP000775877">
    <property type="component" value="Unassembled WGS sequence"/>
</dbReference>
<keyword evidence="1" id="KW-1133">Transmembrane helix</keyword>
<keyword evidence="1" id="KW-0812">Transmembrane</keyword>
<dbReference type="Pfam" id="PF26604">
    <property type="entry name" value="CBU_0592"/>
    <property type="match status" value="1"/>
</dbReference>
<feature type="transmembrane region" description="Helical" evidence="1">
    <location>
        <begin position="6"/>
        <end position="23"/>
    </location>
</feature>
<proteinExistence type="predicted"/>
<keyword evidence="1" id="KW-0472">Membrane</keyword>
<feature type="transmembrane region" description="Helical" evidence="1">
    <location>
        <begin position="32"/>
        <end position="51"/>
    </location>
</feature>
<reference evidence="3" key="2">
    <citation type="journal article" date="2021" name="Microbiome">
        <title>Successional dynamics and alternative stable states in a saline activated sludge microbial community over 9 years.</title>
        <authorList>
            <person name="Wang Y."/>
            <person name="Ye J."/>
            <person name="Ju F."/>
            <person name="Liu L."/>
            <person name="Boyd J.A."/>
            <person name="Deng Y."/>
            <person name="Parks D.H."/>
            <person name="Jiang X."/>
            <person name="Yin X."/>
            <person name="Woodcroft B.J."/>
            <person name="Tyson G.W."/>
            <person name="Hugenholtz P."/>
            <person name="Polz M.F."/>
            <person name="Zhang T."/>
        </authorList>
    </citation>
    <scope>NUCLEOTIDE SEQUENCE</scope>
    <source>
        <strain evidence="3">HKST-UBA13</strain>
    </source>
</reference>
<protein>
    <recommendedName>
        <fullName evidence="2">CBU-0592-like domain-containing protein</fullName>
    </recommendedName>
</protein>
<evidence type="ECO:0000313" key="3">
    <source>
        <dbReference type="EMBL" id="MCA9381072.1"/>
    </source>
</evidence>
<name>A0A955IBA4_9BACT</name>
<comment type="caution">
    <text evidence="3">The sequence shown here is derived from an EMBL/GenBank/DDBJ whole genome shotgun (WGS) entry which is preliminary data.</text>
</comment>
<evidence type="ECO:0000256" key="1">
    <source>
        <dbReference type="SAM" id="Phobius"/>
    </source>
</evidence>
<reference evidence="3" key="1">
    <citation type="submission" date="2020-04" db="EMBL/GenBank/DDBJ databases">
        <authorList>
            <person name="Zhang T."/>
        </authorList>
    </citation>
    <scope>NUCLEOTIDE SEQUENCE</scope>
    <source>
        <strain evidence="3">HKST-UBA13</strain>
    </source>
</reference>
<sequence>MNIIDLVGILGAALALLAFLLIQSDKVTQKSFFYDLLNAIAGVLLVIYGYHYNTWPFVILNIVWAGASIKDLIFTKYNN</sequence>
<dbReference type="InterPro" id="IPR058058">
    <property type="entry name" value="CBU_0592-like"/>
</dbReference>
<accession>A0A955IBA4</accession>
<evidence type="ECO:0000313" key="4">
    <source>
        <dbReference type="Proteomes" id="UP000775877"/>
    </source>
</evidence>
<dbReference type="AlphaFoldDB" id="A0A955IBA4"/>
<dbReference type="EMBL" id="JAGQLJ010000045">
    <property type="protein sequence ID" value="MCA9381072.1"/>
    <property type="molecule type" value="Genomic_DNA"/>
</dbReference>
<dbReference type="NCBIfam" id="NF047864">
    <property type="entry name" value="CBU_0592_membra"/>
    <property type="match status" value="1"/>
</dbReference>
<evidence type="ECO:0000259" key="2">
    <source>
        <dbReference type="Pfam" id="PF26604"/>
    </source>
</evidence>